<organism evidence="5 6">
    <name type="scientific">Fasciolopsis buskii</name>
    <dbReference type="NCBI Taxonomy" id="27845"/>
    <lineage>
        <taxon>Eukaryota</taxon>
        <taxon>Metazoa</taxon>
        <taxon>Spiralia</taxon>
        <taxon>Lophotrochozoa</taxon>
        <taxon>Platyhelminthes</taxon>
        <taxon>Trematoda</taxon>
        <taxon>Digenea</taxon>
        <taxon>Plagiorchiida</taxon>
        <taxon>Echinostomata</taxon>
        <taxon>Echinostomatoidea</taxon>
        <taxon>Fasciolidae</taxon>
        <taxon>Fasciolopsis</taxon>
    </lineage>
</organism>
<keyword evidence="2" id="KW-0804">Transcription</keyword>
<name>A0A8E0S6N5_9TREM</name>
<dbReference type="AlphaFoldDB" id="A0A8E0S6N5"/>
<feature type="compositionally biased region" description="Basic and acidic residues" evidence="3">
    <location>
        <begin position="21"/>
        <end position="38"/>
    </location>
</feature>
<accession>A0A8E0S6N5</accession>
<dbReference type="GO" id="GO:0046976">
    <property type="term" value="F:histone H3K27 methyltransferase activity"/>
    <property type="evidence" value="ECO:0007669"/>
    <property type="project" value="TreeGrafter"/>
</dbReference>
<dbReference type="Proteomes" id="UP000728185">
    <property type="component" value="Unassembled WGS sequence"/>
</dbReference>
<dbReference type="InterPro" id="IPR048358">
    <property type="entry name" value="EZH1/2_MCSS"/>
</dbReference>
<dbReference type="GO" id="GO:0031507">
    <property type="term" value="P:heterochromatin formation"/>
    <property type="evidence" value="ECO:0007669"/>
    <property type="project" value="TreeGrafter"/>
</dbReference>
<feature type="domain" description="EZH1/2 MCSS" evidence="4">
    <location>
        <begin position="517"/>
        <end position="572"/>
    </location>
</feature>
<dbReference type="OrthoDB" id="6141102at2759"/>
<comment type="caution">
    <text evidence="5">The sequence shown here is derived from an EMBL/GenBank/DDBJ whole genome shotgun (WGS) entry which is preliminary data.</text>
</comment>
<dbReference type="PANTHER" id="PTHR45747:SF4">
    <property type="entry name" value="HISTONE-LYSINE N-METHYLTRANSFERASE E(Z)"/>
    <property type="match status" value="1"/>
</dbReference>
<feature type="region of interest" description="Disordered" evidence="3">
    <location>
        <begin position="1"/>
        <end position="42"/>
    </location>
</feature>
<gene>
    <name evidence="5" type="ORF">FBUS_09508</name>
</gene>
<protein>
    <submittedName>
        <fullName evidence="5">Histone-lysine N-methyltransferase EZH1</fullName>
    </submittedName>
</protein>
<dbReference type="EMBL" id="LUCM01001990">
    <property type="protein sequence ID" value="KAA0198029.1"/>
    <property type="molecule type" value="Genomic_DNA"/>
</dbReference>
<dbReference type="Pfam" id="PF21358">
    <property type="entry name" value="Ezh2_MCSS"/>
    <property type="match status" value="1"/>
</dbReference>
<sequence>MVRDSKPGKRRPGSAPNIKRRVSESIEFDSLKTPDDSSCKPTTLSLRRRATTTRSSLIASTDSALHRHSGFGRSHSHTDRRRRLQTLIRETYQCVRRAHLVSRWSHVVELMRANRILLQDQLRTARAANLSASSVLATEEGFSIGDETILPASIMTSTSQHQNSHQQVTLAEPVEIPQLYNQFGRFEARIAGKLFRVGLNMIPQIDPVPQMCTWAPVQHNFSVEDETELANLPYMGDDQAQEDASFLEELLNNYDGRLHGNFPFEFEETFLGPLVIEVAKRWPEISRKCGLPVPSTDSADHGEDGTDAVLLTPAIEQSDMALLSPSVSRKSKRARSDVDAELDTQQIPVSSPAVKRSRRCRWPTQTSINSPEQSEIAIPCITTTTMSSSPLKLEEPDSSGISALGALVSRTSDLSEQAPVSILPHALDSPSGLVQCSMSSPFHVRRPSGPVIPDAVFTVSVVFFSGLGKETFSFTHMTQAIAGTFGSIDDVTKLQARFYEQKERSSTSHSVDDALLCSPNLDNPAEVASALKSRRVAPPNRAEALHSFRALFCRRCFKYDCALHPYKSTQSMWSHRWPLTNTTNLG</sequence>
<dbReference type="PANTHER" id="PTHR45747">
    <property type="entry name" value="HISTONE-LYSINE N-METHYLTRANSFERASE E(Z)"/>
    <property type="match status" value="1"/>
</dbReference>
<keyword evidence="1" id="KW-0805">Transcription regulation</keyword>
<evidence type="ECO:0000256" key="1">
    <source>
        <dbReference type="ARBA" id="ARBA00023015"/>
    </source>
</evidence>
<dbReference type="InterPro" id="IPR045318">
    <property type="entry name" value="EZH1/2-like"/>
</dbReference>
<evidence type="ECO:0000259" key="4">
    <source>
        <dbReference type="Pfam" id="PF21358"/>
    </source>
</evidence>
<dbReference type="GO" id="GO:0003682">
    <property type="term" value="F:chromatin binding"/>
    <property type="evidence" value="ECO:0007669"/>
    <property type="project" value="TreeGrafter"/>
</dbReference>
<evidence type="ECO:0000313" key="5">
    <source>
        <dbReference type="EMBL" id="KAA0198029.1"/>
    </source>
</evidence>
<evidence type="ECO:0000313" key="6">
    <source>
        <dbReference type="Proteomes" id="UP000728185"/>
    </source>
</evidence>
<evidence type="ECO:0000256" key="3">
    <source>
        <dbReference type="SAM" id="MobiDB-lite"/>
    </source>
</evidence>
<evidence type="ECO:0000256" key="2">
    <source>
        <dbReference type="ARBA" id="ARBA00023163"/>
    </source>
</evidence>
<dbReference type="GO" id="GO:0035098">
    <property type="term" value="C:ESC/E(Z) complex"/>
    <property type="evidence" value="ECO:0007669"/>
    <property type="project" value="TreeGrafter"/>
</dbReference>
<proteinExistence type="predicted"/>
<reference evidence="5" key="1">
    <citation type="submission" date="2019-05" db="EMBL/GenBank/DDBJ databases">
        <title>Annotation for the trematode Fasciolopsis buski.</title>
        <authorList>
            <person name="Choi Y.-J."/>
        </authorList>
    </citation>
    <scope>NUCLEOTIDE SEQUENCE</scope>
    <source>
        <strain evidence="5">HT</strain>
        <tissue evidence="5">Whole worm</tissue>
    </source>
</reference>
<keyword evidence="6" id="KW-1185">Reference proteome</keyword>